<dbReference type="InterPro" id="IPR035371">
    <property type="entry name" value="Nrap_D6"/>
</dbReference>
<keyword evidence="5" id="KW-0687">Ribonucleoprotein</keyword>
<dbReference type="InterPro" id="IPR035369">
    <property type="entry name" value="Nrap_D4"/>
</dbReference>
<dbReference type="Pfam" id="PF03813">
    <property type="entry name" value="Nrap"/>
    <property type="match status" value="1"/>
</dbReference>
<keyword evidence="5" id="KW-0698">rRNA processing</keyword>
<comment type="caution">
    <text evidence="13">The sequence shown here is derived from an EMBL/GenBank/DDBJ whole genome shotgun (WGS) entry which is preliminary data.</text>
</comment>
<evidence type="ECO:0000256" key="2">
    <source>
        <dbReference type="ARBA" id="ARBA00006674"/>
    </source>
</evidence>
<feature type="domain" description="Nrap protein" evidence="7">
    <location>
        <begin position="261"/>
        <end position="409"/>
    </location>
</feature>
<dbReference type="PANTHER" id="PTHR17972:SF0">
    <property type="entry name" value="NUCLEOLAR PROTEIN 6"/>
    <property type="match status" value="1"/>
</dbReference>
<evidence type="ECO:0000259" key="7">
    <source>
        <dbReference type="Pfam" id="PF03813"/>
    </source>
</evidence>
<dbReference type="InterPro" id="IPR035367">
    <property type="entry name" value="Nrap_D2"/>
</dbReference>
<sequence>MAKRKTRGPVSNEIAFKVTSSADPSLTVVDKKKTKSNQPRRPIALPVPESSSKIEVFSKGVKKDVQSSNVDSDNLEMEDSEMASIESDANGSSQGQDDNESESDFNDMNSVDGDVSGSAAPFAKRARSEPLSSSKSVFKAPTTDEIQQLSQTSELFKSNLFKLQIDELISEVSVSQEKKRPLEKALHKLKSILDSIPSRPSTPAMDAVSQLLEEGISVPFGKDPLPLDVKYKFSFEKPSKVAIVGSFLLKTLARNPSGVNVDMSVQMPDTLFQEKDHVNHRYFHKRAYYLAVIAAELLKQGKGEFNVTIEFEAFQNDLRKPILILTSNKSAGDLHFSKSGFCIRIFPAISATVFPLSKLAPTRNNVRVNSNMASGAAATSQPSTPHYNTLILQDTVLVAHLNFLHHHISESAAFKDACILARVWLTQRGISESQKCGYGISGFLFSMIMGWLLCASGKHSSRRLGNGFSSYQMLKVTIDFIAELDFTKSPLFLTPSGEALVEPEFSSDAYLASFDVAIVDPSGRVNLAAHISRAAMDEIQREARLSSLILKDKLADNFDALLLKKVDRPLLKYDNLIRIPSLTSTPTLYRKSGAYVDFPDPILYAVRYLPKLLKSALTDRTVLITAYAPRFPRWPCTLPRPDLSGKGTEMTVALSLHCENSLREVEIGPASDDAKAVAEFRELWGEKAETRRFKDGSITETVVFESDHTLQQRSLIACRMAAHILARHAKILPSDGVTYWAGLGGKYIKAPGMDQTTGSFQLVVDAFQSFMKQVKSLKGLPLSVNTIIPVADALRYSSTFVPQPKPAHSRTQDGYRPYTEPLDVVIEFESSGRWPDELRAIQNMKRAFYIRLGQLIESQNPGTRAVVSIGSNDNLLESGWVDVTHTSGYIFRCRIHHNRERTLLDKALKLFSKTGSPAELSAYTLAQKTYLREFVYLPWHAIHLENLCLRLPFLPVTIRILKRWLSSHLLVSSSSVTSIPEVALELLAAYVYLNPAPFDSPNSGFAGFLRVLDLVQSWDWNDEPLIVGLEPGKIDAELVNDIKGKFKASRLRHKYPSMYIATESDLGSEWWTSQQPSSKILERFIVLARSALAVSIEKFDSSTDNDISQLFSTPLLGYSLIIHLDPSKCSRFRENLTFDAKLMMAGRPKFKNLLSKQDREAALLCEFDPVEGYLQDLEIAFSGLALFFHNKYGGDKIAVVWNSSLLQLGSWKTKLQYNASPDVSQLDLPALKGSMSKYNILPNVNAMISEMERLGNGLVLAIERR</sequence>
<evidence type="ECO:0000256" key="6">
    <source>
        <dbReference type="SAM" id="MobiDB-lite"/>
    </source>
</evidence>
<dbReference type="EMBL" id="JAFCIX010000567">
    <property type="protein sequence ID" value="KAH6587202.1"/>
    <property type="molecule type" value="Genomic_DNA"/>
</dbReference>
<proteinExistence type="inferred from homology"/>
<feature type="domain" description="Nrap protein" evidence="12">
    <location>
        <begin position="1117"/>
        <end position="1261"/>
    </location>
</feature>
<dbReference type="Pfam" id="PF17405">
    <property type="entry name" value="Nrap_D4"/>
    <property type="match status" value="1"/>
</dbReference>
<feature type="region of interest" description="Disordered" evidence="6">
    <location>
        <begin position="1"/>
        <end position="139"/>
    </location>
</feature>
<dbReference type="PANTHER" id="PTHR17972">
    <property type="entry name" value="NUCLEOLAR RNA-ASSOCIATED PROTEIN"/>
    <property type="match status" value="1"/>
</dbReference>
<keyword evidence="3 5" id="KW-0694">RNA-binding</keyword>
<dbReference type="Pfam" id="PF17407">
    <property type="entry name" value="Nrap_D6"/>
    <property type="match status" value="1"/>
</dbReference>
<evidence type="ECO:0000256" key="3">
    <source>
        <dbReference type="ARBA" id="ARBA00022884"/>
    </source>
</evidence>
<evidence type="ECO:0000259" key="9">
    <source>
        <dbReference type="Pfam" id="PF17404"/>
    </source>
</evidence>
<dbReference type="Pfam" id="PF17406">
    <property type="entry name" value="Nrap_D5"/>
    <property type="match status" value="1"/>
</dbReference>
<reference evidence="13 14" key="1">
    <citation type="submission" date="2021-02" db="EMBL/GenBank/DDBJ databases">
        <title>Variation within the Batrachochytrium salamandrivorans European outbreak.</title>
        <authorList>
            <person name="Kelly M."/>
            <person name="Pasmans F."/>
            <person name="Shea T.P."/>
            <person name="Munoz J.F."/>
            <person name="Carranza S."/>
            <person name="Cuomo C.A."/>
            <person name="Martel A."/>
        </authorList>
    </citation>
    <scope>NUCLEOTIDE SEQUENCE [LARGE SCALE GENOMIC DNA]</scope>
    <source>
        <strain evidence="13 14">AMFP18/2</strain>
    </source>
</reference>
<dbReference type="Pfam" id="PF17404">
    <property type="entry name" value="Nrap_D3"/>
    <property type="match status" value="1"/>
</dbReference>
<evidence type="ECO:0000259" key="11">
    <source>
        <dbReference type="Pfam" id="PF17406"/>
    </source>
</evidence>
<gene>
    <name evidence="13" type="ORF">BASA50_001335</name>
</gene>
<protein>
    <recommendedName>
        <fullName evidence="5">U3 small nucleolar RNA-associated protein 22</fullName>
    </recommendedName>
</protein>
<keyword evidence="4 5" id="KW-0539">Nucleus</keyword>
<dbReference type="Proteomes" id="UP001648503">
    <property type="component" value="Unassembled WGS sequence"/>
</dbReference>
<evidence type="ECO:0000256" key="4">
    <source>
        <dbReference type="ARBA" id="ARBA00023242"/>
    </source>
</evidence>
<feature type="compositionally biased region" description="Polar residues" evidence="6">
    <location>
        <begin position="87"/>
        <end position="96"/>
    </location>
</feature>
<evidence type="ECO:0000259" key="12">
    <source>
        <dbReference type="Pfam" id="PF17407"/>
    </source>
</evidence>
<dbReference type="Pfam" id="PF17403">
    <property type="entry name" value="Nrap_D2"/>
    <property type="match status" value="1"/>
</dbReference>
<evidence type="ECO:0000259" key="8">
    <source>
        <dbReference type="Pfam" id="PF17403"/>
    </source>
</evidence>
<dbReference type="InterPro" id="IPR035370">
    <property type="entry name" value="Nrap_D5"/>
</dbReference>
<keyword evidence="5" id="KW-0690">Ribosome biogenesis</keyword>
<evidence type="ECO:0000313" key="14">
    <source>
        <dbReference type="Proteomes" id="UP001648503"/>
    </source>
</evidence>
<evidence type="ECO:0000259" key="10">
    <source>
        <dbReference type="Pfam" id="PF17405"/>
    </source>
</evidence>
<dbReference type="InterPro" id="IPR005554">
    <property type="entry name" value="NOL6/Upt22"/>
</dbReference>
<evidence type="ECO:0000256" key="5">
    <source>
        <dbReference type="RuleBase" id="RU364032"/>
    </source>
</evidence>
<dbReference type="InterPro" id="IPR035082">
    <property type="entry name" value="Nrap_D1"/>
</dbReference>
<comment type="subcellular location">
    <subcellularLocation>
        <location evidence="1 5">Nucleus</location>
        <location evidence="1 5">Nucleolus</location>
    </subcellularLocation>
</comment>
<evidence type="ECO:0000256" key="1">
    <source>
        <dbReference type="ARBA" id="ARBA00004604"/>
    </source>
</evidence>
<comment type="similarity">
    <text evidence="2 5">Belongs to the NRAP family.</text>
</comment>
<feature type="domain" description="Nrap protein" evidence="11">
    <location>
        <begin position="952"/>
        <end position="1112"/>
    </location>
</feature>
<evidence type="ECO:0000313" key="13">
    <source>
        <dbReference type="EMBL" id="KAH6587202.1"/>
    </source>
</evidence>
<organism evidence="13 14">
    <name type="scientific">Batrachochytrium salamandrivorans</name>
    <dbReference type="NCBI Taxonomy" id="1357716"/>
    <lineage>
        <taxon>Eukaryota</taxon>
        <taxon>Fungi</taxon>
        <taxon>Fungi incertae sedis</taxon>
        <taxon>Chytridiomycota</taxon>
        <taxon>Chytridiomycota incertae sedis</taxon>
        <taxon>Chytridiomycetes</taxon>
        <taxon>Rhizophydiales</taxon>
        <taxon>Rhizophydiales incertae sedis</taxon>
        <taxon>Batrachochytrium</taxon>
    </lineage>
</organism>
<feature type="domain" description="Nrap protein" evidence="10">
    <location>
        <begin position="754"/>
        <end position="948"/>
    </location>
</feature>
<feature type="domain" description="Nrap protein" evidence="9">
    <location>
        <begin position="570"/>
        <end position="730"/>
    </location>
</feature>
<dbReference type="InterPro" id="IPR035368">
    <property type="entry name" value="Nrap_D3"/>
</dbReference>
<dbReference type="Gene3D" id="1.10.1410.10">
    <property type="match status" value="2"/>
</dbReference>
<feature type="domain" description="Nrap protein" evidence="8">
    <location>
        <begin position="413"/>
        <end position="565"/>
    </location>
</feature>
<name>A0ABQ8EVU9_9FUNG</name>
<dbReference type="Gene3D" id="3.30.70.3030">
    <property type="match status" value="1"/>
</dbReference>
<keyword evidence="14" id="KW-1185">Reference proteome</keyword>
<accession>A0ABQ8EVU9</accession>